<dbReference type="InterPro" id="IPR000210">
    <property type="entry name" value="BTB/POZ_dom"/>
</dbReference>
<dbReference type="AlphaFoldDB" id="A0AA36BAR7"/>
<dbReference type="SMART" id="SM00225">
    <property type="entry name" value="BTB"/>
    <property type="match status" value="2"/>
</dbReference>
<protein>
    <submittedName>
        <fullName evidence="3">BTB/POZ domain-containing protein 7-like</fullName>
    </submittedName>
</protein>
<dbReference type="EMBL" id="OX597824">
    <property type="protein sequence ID" value="CAI9730719.1"/>
    <property type="molecule type" value="Genomic_DNA"/>
</dbReference>
<dbReference type="CDD" id="cd18284">
    <property type="entry name" value="BTB2_POZ_BTBD7"/>
    <property type="match status" value="1"/>
</dbReference>
<keyword evidence="4" id="KW-1185">Reference proteome</keyword>
<reference evidence="3" key="1">
    <citation type="submission" date="2023-08" db="EMBL/GenBank/DDBJ databases">
        <authorList>
            <person name="Alioto T."/>
            <person name="Alioto T."/>
            <person name="Gomez Garrido J."/>
        </authorList>
    </citation>
    <scope>NUCLEOTIDE SEQUENCE</scope>
</reference>
<dbReference type="InterPro" id="IPR047936">
    <property type="entry name" value="BTBD7_BACK"/>
</dbReference>
<dbReference type="PROSITE" id="PS50097">
    <property type="entry name" value="BTB"/>
    <property type="match status" value="2"/>
</dbReference>
<dbReference type="InterPro" id="IPR011333">
    <property type="entry name" value="SKP1/BTB/POZ_sf"/>
</dbReference>
<name>A0AA36BAR7_OCTVU</name>
<dbReference type="InterPro" id="IPR042345">
    <property type="entry name" value="Btbd7"/>
</dbReference>
<dbReference type="Gene3D" id="1.25.40.420">
    <property type="match status" value="1"/>
</dbReference>
<gene>
    <name evidence="3" type="ORF">OCTVUL_1B007483</name>
</gene>
<dbReference type="SUPFAM" id="SSF54695">
    <property type="entry name" value="POZ domain"/>
    <property type="match status" value="2"/>
</dbReference>
<accession>A0AA36BAR7</accession>
<dbReference type="PANTHER" id="PTHR16064:SF3">
    <property type="entry name" value="BTB_POZ DOMAIN-CONTAINING PROTEIN 7"/>
    <property type="match status" value="1"/>
</dbReference>
<dbReference type="Pfam" id="PF00651">
    <property type="entry name" value="BTB"/>
    <property type="match status" value="2"/>
</dbReference>
<proteinExistence type="predicted"/>
<dbReference type="GO" id="GO:0061138">
    <property type="term" value="P:morphogenesis of a branching epithelium"/>
    <property type="evidence" value="ECO:0007669"/>
    <property type="project" value="InterPro"/>
</dbReference>
<organism evidence="3 4">
    <name type="scientific">Octopus vulgaris</name>
    <name type="common">Common octopus</name>
    <dbReference type="NCBI Taxonomy" id="6645"/>
    <lineage>
        <taxon>Eukaryota</taxon>
        <taxon>Metazoa</taxon>
        <taxon>Spiralia</taxon>
        <taxon>Lophotrochozoa</taxon>
        <taxon>Mollusca</taxon>
        <taxon>Cephalopoda</taxon>
        <taxon>Coleoidea</taxon>
        <taxon>Octopodiformes</taxon>
        <taxon>Octopoda</taxon>
        <taxon>Incirrata</taxon>
        <taxon>Octopodidae</taxon>
        <taxon>Octopus</taxon>
    </lineage>
</organism>
<dbReference type="Pfam" id="PF07707">
    <property type="entry name" value="BACK"/>
    <property type="match status" value="1"/>
</dbReference>
<evidence type="ECO:0000259" key="2">
    <source>
        <dbReference type="PROSITE" id="PS50097"/>
    </source>
</evidence>
<dbReference type="InterPro" id="IPR047934">
    <property type="entry name" value="BTBD7_BTB_POZ_first"/>
</dbReference>
<dbReference type="InterPro" id="IPR047935">
    <property type="entry name" value="BTBD7_BTB_POZ_second"/>
</dbReference>
<feature type="domain" description="BTB" evidence="2">
    <location>
        <begin position="296"/>
        <end position="396"/>
    </location>
</feature>
<feature type="region of interest" description="Disordered" evidence="1">
    <location>
        <begin position="779"/>
        <end position="808"/>
    </location>
</feature>
<sequence>MADGDGNVCGCCTDLSLVYECLREDVFADFVRCPFFLPSRGGTVTEPRPGIPQSKLEIPCYGTEKVIMGANVSADRLQPSSRSSTLTRMSHGYVINEGDVVAREKKKKASKFATLRKKLIRVRRHSRAVDYSKALRELTCSWSIRDLSCLVEEYEAAAILKELAIAANLARPLANSIRQDLSNLFDYKYCTDVDLIYRGACFPAHRALLVARSPFFHDLLNQFQEYGAQVPIKLKTPGVDVPLFSALLRYLYTEEFILEGSQLENDEIIMRLTDEFGMPNPLEQDLRMMLDTGNYSDATLVFTTGSESQENLSSEASSSGDHSSRKHELKCHKAILAARSPFFRNLLLRRARSGEEITERTLQTPTRIVLDESVIPRRYARVLLHAIYMDSVDLSLIVRGSTSTCSLSEVQAMVAGRGHITHADEAMEIYQIGQFLDFPILSQGCEDIIVESIAVENLSSILTWSSEPHGSQWVHRQALHFLREEFLQLLHSPIFCEMGKDYLIAAICSDFLQAGELDVLNAVLKWGEHQLVKRVEEREPNLLNHTAHSVSKKGIRKRDLNDVELREILAELLPHIRMDHVIPYNSEILNSAIKRGLVSTPPSHMIADEGGNHRVGAWIRAKNSGMYVKPRLFTPYYEETKSMLEELLGQVQENDLVNVRMIHMSSIPDTLYMVEDRQYAVPSVAYLAPTSTVDVIAGTIPVPDRNTLIMMLHREQELQRTKLIQKAYSLPYTDKRAVTYQIKLRVVREFGLPDSAVEILQNSQYYYPEESLYVERQYQVNTSSSSSSPSRHKHSPGTSVPPPARTYSPVEVNSPPVTKLDCVAHCTTQSDIRHNPSTPLPSPTRCYSPVQNEPNTCGENALSEVMPDIAMATASLDQMHMHETDLDLDIVSDGIHHGTLYV</sequence>
<dbReference type="Gene3D" id="3.30.710.10">
    <property type="entry name" value="Potassium Channel Kv1.1, Chain A"/>
    <property type="match status" value="2"/>
</dbReference>
<evidence type="ECO:0000256" key="1">
    <source>
        <dbReference type="SAM" id="MobiDB-lite"/>
    </source>
</evidence>
<dbReference type="Proteomes" id="UP001162480">
    <property type="component" value="Chromosome 11"/>
</dbReference>
<dbReference type="SMART" id="SM00875">
    <property type="entry name" value="BACK"/>
    <property type="match status" value="1"/>
</dbReference>
<feature type="domain" description="BTB" evidence="2">
    <location>
        <begin position="191"/>
        <end position="260"/>
    </location>
</feature>
<evidence type="ECO:0000313" key="4">
    <source>
        <dbReference type="Proteomes" id="UP001162480"/>
    </source>
</evidence>
<dbReference type="PANTHER" id="PTHR16064">
    <property type="entry name" value="BTB POZ DOMAIN CONTAINING 7"/>
    <property type="match status" value="1"/>
</dbReference>
<dbReference type="CDD" id="cd18283">
    <property type="entry name" value="BTB1_POZ_BTBD7"/>
    <property type="match status" value="1"/>
</dbReference>
<dbReference type="CDD" id="cd18489">
    <property type="entry name" value="BACK_BTBD7"/>
    <property type="match status" value="1"/>
</dbReference>
<dbReference type="InterPro" id="IPR011705">
    <property type="entry name" value="BACK"/>
</dbReference>
<evidence type="ECO:0000313" key="3">
    <source>
        <dbReference type="EMBL" id="CAI9730719.1"/>
    </source>
</evidence>